<keyword evidence="7 8" id="KW-0456">Lyase</keyword>
<dbReference type="Proteomes" id="UP001055149">
    <property type="component" value="Unassembled WGS sequence"/>
</dbReference>
<dbReference type="InterPro" id="IPR036291">
    <property type="entry name" value="NAD(P)-bd_dom_sf"/>
</dbReference>
<evidence type="ECO:0000256" key="8">
    <source>
        <dbReference type="RuleBase" id="RU004473"/>
    </source>
</evidence>
<evidence type="ECO:0000313" key="10">
    <source>
        <dbReference type="EMBL" id="GKS81004.1"/>
    </source>
</evidence>
<protein>
    <recommendedName>
        <fullName evidence="5 8">dTDP-glucose 4,6-dehydratase</fullName>
        <ecNumber evidence="4 8">4.2.1.46</ecNumber>
    </recommendedName>
</protein>
<dbReference type="EMBL" id="BQXH01000005">
    <property type="protein sequence ID" value="GKS81004.1"/>
    <property type="molecule type" value="Genomic_DNA"/>
</dbReference>
<organism evidence="10 11">
    <name type="scientific">Ligilactobacillus pabuli</name>
    <dbReference type="NCBI Taxonomy" id="2886039"/>
    <lineage>
        <taxon>Bacteria</taxon>
        <taxon>Bacillati</taxon>
        <taxon>Bacillota</taxon>
        <taxon>Bacilli</taxon>
        <taxon>Lactobacillales</taxon>
        <taxon>Lactobacillaceae</taxon>
        <taxon>Ligilactobacillus</taxon>
    </lineage>
</organism>
<comment type="catalytic activity">
    <reaction evidence="1 8">
        <text>dTDP-alpha-D-glucose = dTDP-4-dehydro-6-deoxy-alpha-D-glucose + H2O</text>
        <dbReference type="Rhea" id="RHEA:17221"/>
        <dbReference type="ChEBI" id="CHEBI:15377"/>
        <dbReference type="ChEBI" id="CHEBI:57477"/>
        <dbReference type="ChEBI" id="CHEBI:57649"/>
        <dbReference type="EC" id="4.2.1.46"/>
    </reaction>
</comment>
<dbReference type="Pfam" id="PF16363">
    <property type="entry name" value="GDP_Man_Dehyd"/>
    <property type="match status" value="1"/>
</dbReference>
<dbReference type="Gene3D" id="3.90.25.10">
    <property type="entry name" value="UDP-galactose 4-epimerase, domain 1"/>
    <property type="match status" value="1"/>
</dbReference>
<comment type="cofactor">
    <cofactor evidence="2 8">
        <name>NAD(+)</name>
        <dbReference type="ChEBI" id="CHEBI:57540"/>
    </cofactor>
</comment>
<dbReference type="Gene3D" id="3.40.50.720">
    <property type="entry name" value="NAD(P)-binding Rossmann-like Domain"/>
    <property type="match status" value="1"/>
</dbReference>
<dbReference type="EC" id="4.2.1.46" evidence="4 8"/>
<dbReference type="InterPro" id="IPR016040">
    <property type="entry name" value="NAD(P)-bd_dom"/>
</dbReference>
<gene>
    <name evidence="10" type="ORF">LPAF129_06890</name>
</gene>
<evidence type="ECO:0000256" key="7">
    <source>
        <dbReference type="ARBA" id="ARBA00023239"/>
    </source>
</evidence>
<reference evidence="10" key="1">
    <citation type="journal article" date="2022" name="Int. J. Syst. Evol. Microbiol.">
        <title>A novel species of lactic acid bacteria, Ligilactobacillus pabuli sp. nov., isolated from alfalfa silage.</title>
        <authorList>
            <person name="Tohno M."/>
            <person name="Tanizawa Y."/>
            <person name="Sawada H."/>
            <person name="Sakamoto M."/>
            <person name="Ohkuma M."/>
            <person name="Kobayashi H."/>
        </authorList>
    </citation>
    <scope>NUCLEOTIDE SEQUENCE</scope>
    <source>
        <strain evidence="10">AF129</strain>
    </source>
</reference>
<dbReference type="SUPFAM" id="SSF51735">
    <property type="entry name" value="NAD(P)-binding Rossmann-fold domains"/>
    <property type="match status" value="1"/>
</dbReference>
<dbReference type="NCBIfam" id="TIGR01181">
    <property type="entry name" value="dTDP_gluc_dehyt"/>
    <property type="match status" value="1"/>
</dbReference>
<evidence type="ECO:0000256" key="4">
    <source>
        <dbReference type="ARBA" id="ARBA00011990"/>
    </source>
</evidence>
<evidence type="ECO:0000256" key="3">
    <source>
        <dbReference type="ARBA" id="ARBA00008178"/>
    </source>
</evidence>
<dbReference type="CDD" id="cd05246">
    <property type="entry name" value="dTDP_GD_SDR_e"/>
    <property type="match status" value="1"/>
</dbReference>
<evidence type="ECO:0000256" key="6">
    <source>
        <dbReference type="ARBA" id="ARBA00023027"/>
    </source>
</evidence>
<accession>A0ABQ5JGA9</accession>
<proteinExistence type="inferred from homology"/>
<dbReference type="InterPro" id="IPR005888">
    <property type="entry name" value="dTDP_Gluc_deHydtase"/>
</dbReference>
<evidence type="ECO:0000256" key="5">
    <source>
        <dbReference type="ARBA" id="ARBA00016977"/>
    </source>
</evidence>
<evidence type="ECO:0000259" key="9">
    <source>
        <dbReference type="Pfam" id="PF16363"/>
    </source>
</evidence>
<name>A0ABQ5JGA9_9LACO</name>
<keyword evidence="11" id="KW-1185">Reference proteome</keyword>
<dbReference type="PANTHER" id="PTHR43000">
    <property type="entry name" value="DTDP-D-GLUCOSE 4,6-DEHYDRATASE-RELATED"/>
    <property type="match status" value="1"/>
</dbReference>
<keyword evidence="6" id="KW-0520">NAD</keyword>
<comment type="caution">
    <text evidence="10">The sequence shown here is derived from an EMBL/GenBank/DDBJ whole genome shotgun (WGS) entry which is preliminary data.</text>
</comment>
<dbReference type="RefSeq" id="WP_244054779.1">
    <property type="nucleotide sequence ID" value="NZ_BQXH01000005.1"/>
</dbReference>
<evidence type="ECO:0000313" key="11">
    <source>
        <dbReference type="Proteomes" id="UP001055149"/>
    </source>
</evidence>
<comment type="similarity">
    <text evidence="3 8">Belongs to the NAD(P)-dependent epimerase/dehydratase family. dTDP-glucose dehydratase subfamily.</text>
</comment>
<evidence type="ECO:0000256" key="1">
    <source>
        <dbReference type="ARBA" id="ARBA00001539"/>
    </source>
</evidence>
<feature type="domain" description="NAD(P)-binding" evidence="9">
    <location>
        <begin position="5"/>
        <end position="308"/>
    </location>
</feature>
<sequence>MESYLITGGAGFIGSNFIHYLLAQRPNCRIVNLDLLTYAGNLANLADIAQDPRYQFVQGNINNQNLVQQLLRHYRVDYLVNFAAESHVDRSLKNPGVFLQTNTQGTLALLESARQVGIQKFVQISTDEVYGSLELDSSAKFTEQAVLAPSSPYSASKAAAEMFVHSYYQTYGMDVNITRSSNNYGPYQYPEKLIPLLLTHGLQGQELPIYGTGENIRDWLYVEDNCRAIDLVLHHGQAGEIYNIGGHAERSNNEIANLLVDQLNLSGNQISYVADRLGHDQRYALDTSKIERELGWQPQWSFEEGLKHTVNWYLKHKDWFYSLRK</sequence>
<evidence type="ECO:0000256" key="2">
    <source>
        <dbReference type="ARBA" id="ARBA00001911"/>
    </source>
</evidence>